<feature type="transmembrane region" description="Helical" evidence="1">
    <location>
        <begin position="43"/>
        <end position="66"/>
    </location>
</feature>
<keyword evidence="1" id="KW-1133">Transmembrane helix</keyword>
<feature type="transmembrane region" description="Helical" evidence="1">
    <location>
        <begin position="135"/>
        <end position="161"/>
    </location>
</feature>
<accession>A0ABV9N577</accession>
<organism evidence="2 3">
    <name type="scientific">Geojedonia litorea</name>
    <dbReference type="NCBI Taxonomy" id="1268269"/>
    <lineage>
        <taxon>Bacteria</taxon>
        <taxon>Pseudomonadati</taxon>
        <taxon>Bacteroidota</taxon>
        <taxon>Flavobacteriia</taxon>
        <taxon>Flavobacteriales</taxon>
        <taxon>Flavobacteriaceae</taxon>
        <taxon>Geojedonia</taxon>
    </lineage>
</organism>
<evidence type="ECO:0000313" key="3">
    <source>
        <dbReference type="Proteomes" id="UP001595953"/>
    </source>
</evidence>
<feature type="transmembrane region" description="Helical" evidence="1">
    <location>
        <begin position="102"/>
        <end position="123"/>
    </location>
</feature>
<comment type="caution">
    <text evidence="2">The sequence shown here is derived from an EMBL/GenBank/DDBJ whole genome shotgun (WGS) entry which is preliminary data.</text>
</comment>
<sequence length="196" mass="22096">MLDDFLAHIQHGIYHVVNVNAYDHILFLIVLTLPYLFKDWKRVLYLVTIFTLGHTVSLALAAYNVISINLKLIEFLIPLTILIIALYNVFTAGKKAQNEKIGILFFATLFFGLIHGLGFVSAFKSLIRASENKLIAILEISLGIEIGQLIIAFIVIFLGFLCQTLFRFSKRDWVMVISAVVVGLIIPMLISNHIFS</sequence>
<name>A0ABV9N577_9FLAO</name>
<proteinExistence type="predicted"/>
<dbReference type="Proteomes" id="UP001595953">
    <property type="component" value="Unassembled WGS sequence"/>
</dbReference>
<evidence type="ECO:0000256" key="1">
    <source>
        <dbReference type="SAM" id="Phobius"/>
    </source>
</evidence>
<dbReference type="Pfam" id="PF13795">
    <property type="entry name" value="HupE_UreJ_2"/>
    <property type="match status" value="1"/>
</dbReference>
<keyword evidence="1" id="KW-0472">Membrane</keyword>
<gene>
    <name evidence="2" type="ORF">ACFO5O_09745</name>
</gene>
<dbReference type="EMBL" id="JBHSGP010000014">
    <property type="protein sequence ID" value="MFC4722604.1"/>
    <property type="molecule type" value="Genomic_DNA"/>
</dbReference>
<feature type="transmembrane region" description="Helical" evidence="1">
    <location>
        <begin position="72"/>
        <end position="90"/>
    </location>
</feature>
<dbReference type="InterPro" id="IPR032809">
    <property type="entry name" value="Put_HupE_UreJ"/>
</dbReference>
<protein>
    <submittedName>
        <fullName evidence="2">HupE/UreJ family protein</fullName>
    </submittedName>
</protein>
<feature type="transmembrane region" description="Helical" evidence="1">
    <location>
        <begin position="12"/>
        <end position="36"/>
    </location>
</feature>
<reference evidence="3" key="1">
    <citation type="journal article" date="2019" name="Int. J. Syst. Evol. Microbiol.">
        <title>The Global Catalogue of Microorganisms (GCM) 10K type strain sequencing project: providing services to taxonomists for standard genome sequencing and annotation.</title>
        <authorList>
            <consortium name="The Broad Institute Genomics Platform"/>
            <consortium name="The Broad Institute Genome Sequencing Center for Infectious Disease"/>
            <person name="Wu L."/>
            <person name="Ma J."/>
        </authorList>
    </citation>
    <scope>NUCLEOTIDE SEQUENCE [LARGE SCALE GENOMIC DNA]</scope>
    <source>
        <strain evidence="3">CCUG 63682</strain>
    </source>
</reference>
<keyword evidence="3" id="KW-1185">Reference proteome</keyword>
<keyword evidence="1" id="KW-0812">Transmembrane</keyword>
<dbReference type="RefSeq" id="WP_387963257.1">
    <property type="nucleotide sequence ID" value="NZ_JBHSGP010000014.1"/>
</dbReference>
<feature type="transmembrane region" description="Helical" evidence="1">
    <location>
        <begin position="173"/>
        <end position="195"/>
    </location>
</feature>
<evidence type="ECO:0000313" key="2">
    <source>
        <dbReference type="EMBL" id="MFC4722604.1"/>
    </source>
</evidence>